<comment type="caution">
    <text evidence="4">The sequence shown here is derived from an EMBL/GenBank/DDBJ whole genome shotgun (WGS) entry which is preliminary data.</text>
</comment>
<dbReference type="OrthoDB" id="3883941at2759"/>
<proteinExistence type="predicted"/>
<keyword evidence="3" id="KW-0812">Transmembrane</keyword>
<accession>A0A423V8M4</accession>
<evidence type="ECO:0000313" key="4">
    <source>
        <dbReference type="EMBL" id="ROV87197.1"/>
    </source>
</evidence>
<feature type="coiled-coil region" evidence="1">
    <location>
        <begin position="364"/>
        <end position="410"/>
    </location>
</feature>
<keyword evidence="1" id="KW-0175">Coiled coil</keyword>
<dbReference type="Proteomes" id="UP000284375">
    <property type="component" value="Unassembled WGS sequence"/>
</dbReference>
<reference evidence="4 5" key="1">
    <citation type="submission" date="2015-09" db="EMBL/GenBank/DDBJ databases">
        <title>Host preference determinants of Valsa canker pathogens revealed by comparative genomics.</title>
        <authorList>
            <person name="Yin Z."/>
            <person name="Huang L."/>
        </authorList>
    </citation>
    <scope>NUCLEOTIDE SEQUENCE [LARGE SCALE GENOMIC DNA]</scope>
    <source>
        <strain evidence="4 5">YSFL</strain>
    </source>
</reference>
<sequence>MIPARSVARSVPRAARAIKAPGAARQTRFQSTSSSSSHTGNAGGGTSPLVAGLAGGVAAGGILYGAFLFTPSGKMARSINKASKEGAKKYHEAAQKIQETTPDADQTIKYIKDFCYSYVAWIPGGRQYVDVVFKDLETIRKNHREDADRLLNDAYKQFQDVSKSGLSMETVRKLYDVLADLSAKMADLSTDALGDIIDNHPQLKEKFGGSFDQLKQLGDQYGPEAKKQVNETWKQVRDVAAGGLTAANLAKARKLVEEKVEQIKKLGDEAWQKGLEQAKPYLEKNPKVKELVEKNADALKQGNAKELFDRARKAAESGSTGDLESYVNEAVEKTKSKGKQIGGGLGLEQYFDKLPNGSEILPKLQQLKEVAEKHSEESEKLVKETLEELKSVLEKKSEKAEQILNKAKEESK</sequence>
<evidence type="ECO:0000256" key="2">
    <source>
        <dbReference type="SAM" id="MobiDB-lite"/>
    </source>
</evidence>
<organism evidence="4 5">
    <name type="scientific">Cytospora chrysosperma</name>
    <name type="common">Cytospora canker fungus</name>
    <name type="synonym">Sphaeria chrysosperma</name>
    <dbReference type="NCBI Taxonomy" id="252740"/>
    <lineage>
        <taxon>Eukaryota</taxon>
        <taxon>Fungi</taxon>
        <taxon>Dikarya</taxon>
        <taxon>Ascomycota</taxon>
        <taxon>Pezizomycotina</taxon>
        <taxon>Sordariomycetes</taxon>
        <taxon>Sordariomycetidae</taxon>
        <taxon>Diaporthales</taxon>
        <taxon>Cytosporaceae</taxon>
        <taxon>Cytospora</taxon>
    </lineage>
</organism>
<dbReference type="STRING" id="252740.A0A423V8M4"/>
<feature type="transmembrane region" description="Helical" evidence="3">
    <location>
        <begin position="49"/>
        <end position="69"/>
    </location>
</feature>
<evidence type="ECO:0000256" key="3">
    <source>
        <dbReference type="SAM" id="Phobius"/>
    </source>
</evidence>
<dbReference type="AlphaFoldDB" id="A0A423V8M4"/>
<evidence type="ECO:0000256" key="1">
    <source>
        <dbReference type="SAM" id="Coils"/>
    </source>
</evidence>
<feature type="compositionally biased region" description="Low complexity" evidence="2">
    <location>
        <begin position="18"/>
        <end position="40"/>
    </location>
</feature>
<keyword evidence="3" id="KW-0472">Membrane</keyword>
<feature type="region of interest" description="Disordered" evidence="2">
    <location>
        <begin position="18"/>
        <end position="43"/>
    </location>
</feature>
<dbReference type="EMBL" id="LJZO01000090">
    <property type="protein sequence ID" value="ROV87197.1"/>
    <property type="molecule type" value="Genomic_DNA"/>
</dbReference>
<keyword evidence="5" id="KW-1185">Reference proteome</keyword>
<gene>
    <name evidence="4" type="ORF">VSDG_09928</name>
</gene>
<keyword evidence="3" id="KW-1133">Transmembrane helix</keyword>
<evidence type="ECO:0000313" key="5">
    <source>
        <dbReference type="Proteomes" id="UP000284375"/>
    </source>
</evidence>
<name>A0A423V8M4_CYTCH</name>
<protein>
    <submittedName>
        <fullName evidence="4">Uncharacterized protein</fullName>
    </submittedName>
</protein>